<dbReference type="PANTHER" id="PTHR10434:SF64">
    <property type="entry name" value="1-ACYL-SN-GLYCEROL-3-PHOSPHATE ACYLTRANSFERASE-RELATED"/>
    <property type="match status" value="1"/>
</dbReference>
<evidence type="ECO:0000256" key="3">
    <source>
        <dbReference type="ARBA" id="ARBA00022679"/>
    </source>
</evidence>
<evidence type="ECO:0000256" key="6">
    <source>
        <dbReference type="SAM" id="Phobius"/>
    </source>
</evidence>
<keyword evidence="6" id="KW-1133">Transmembrane helix</keyword>
<name>A0AAE3SI25_9BACT</name>
<protein>
    <submittedName>
        <fullName evidence="8">1-acyl-sn-glycerol-3-phosphate acyltransferase</fullName>
    </submittedName>
</protein>
<dbReference type="GO" id="GO:0003841">
    <property type="term" value="F:1-acylglycerol-3-phosphate O-acyltransferase activity"/>
    <property type="evidence" value="ECO:0007669"/>
    <property type="project" value="TreeGrafter"/>
</dbReference>
<evidence type="ECO:0000256" key="5">
    <source>
        <dbReference type="ARBA" id="ARBA00023315"/>
    </source>
</evidence>
<keyword evidence="6" id="KW-0812">Transmembrane</keyword>
<keyword evidence="9" id="KW-1185">Reference proteome</keyword>
<dbReference type="Pfam" id="PF01553">
    <property type="entry name" value="Acyltransferase"/>
    <property type="match status" value="1"/>
</dbReference>
<evidence type="ECO:0000256" key="4">
    <source>
        <dbReference type="ARBA" id="ARBA00023098"/>
    </source>
</evidence>
<comment type="pathway">
    <text evidence="1">Lipid metabolism.</text>
</comment>
<dbReference type="EMBL" id="JAPDPI010000001">
    <property type="protein sequence ID" value="MCW3804202.1"/>
    <property type="molecule type" value="Genomic_DNA"/>
</dbReference>
<accession>A0AAE3SI25</accession>
<comment type="caution">
    <text evidence="8">The sequence shown here is derived from an EMBL/GenBank/DDBJ whole genome shotgun (WGS) entry which is preliminary data.</text>
</comment>
<evidence type="ECO:0000256" key="2">
    <source>
        <dbReference type="ARBA" id="ARBA00022516"/>
    </source>
</evidence>
<dbReference type="PANTHER" id="PTHR10434">
    <property type="entry name" value="1-ACYL-SN-GLYCEROL-3-PHOSPHATE ACYLTRANSFERASE"/>
    <property type="match status" value="1"/>
</dbReference>
<dbReference type="Proteomes" id="UP001207408">
    <property type="component" value="Unassembled WGS sequence"/>
</dbReference>
<reference evidence="8" key="1">
    <citation type="submission" date="2022-10" db="EMBL/GenBank/DDBJ databases">
        <authorList>
            <person name="Yu W.X."/>
        </authorList>
    </citation>
    <scope>NUCLEOTIDE SEQUENCE</scope>
    <source>
        <strain evidence="8">D04</strain>
    </source>
</reference>
<keyword evidence="4" id="KW-0443">Lipid metabolism</keyword>
<keyword evidence="2" id="KW-0444">Lipid biosynthesis</keyword>
<keyword evidence="3" id="KW-0808">Transferase</keyword>
<dbReference type="InterPro" id="IPR002123">
    <property type="entry name" value="Plipid/glycerol_acylTrfase"/>
</dbReference>
<dbReference type="RefSeq" id="WP_301197425.1">
    <property type="nucleotide sequence ID" value="NZ_JAPDPI010000001.1"/>
</dbReference>
<dbReference type="GO" id="GO:0006654">
    <property type="term" value="P:phosphatidic acid biosynthetic process"/>
    <property type="evidence" value="ECO:0007669"/>
    <property type="project" value="TreeGrafter"/>
</dbReference>
<evidence type="ECO:0000256" key="1">
    <source>
        <dbReference type="ARBA" id="ARBA00005189"/>
    </source>
</evidence>
<feature type="domain" description="Phospholipid/glycerol acyltransferase" evidence="7">
    <location>
        <begin position="76"/>
        <end position="195"/>
    </location>
</feature>
<keyword evidence="5 8" id="KW-0012">Acyltransferase</keyword>
<evidence type="ECO:0000259" key="7">
    <source>
        <dbReference type="SMART" id="SM00563"/>
    </source>
</evidence>
<evidence type="ECO:0000313" key="9">
    <source>
        <dbReference type="Proteomes" id="UP001207408"/>
    </source>
</evidence>
<dbReference type="AlphaFoldDB" id="A0AAE3SI25"/>
<proteinExistence type="predicted"/>
<gene>
    <name evidence="8" type="ORF">OM074_01125</name>
</gene>
<keyword evidence="6" id="KW-0472">Membrane</keyword>
<evidence type="ECO:0000313" key="8">
    <source>
        <dbReference type="EMBL" id="MCW3804202.1"/>
    </source>
</evidence>
<dbReference type="SMART" id="SM00563">
    <property type="entry name" value="PlsC"/>
    <property type="match status" value="1"/>
</dbReference>
<dbReference type="SUPFAM" id="SSF69593">
    <property type="entry name" value="Glycerol-3-phosphate (1)-acyltransferase"/>
    <property type="match status" value="1"/>
</dbReference>
<sequence>MNIILGYIFTPLFHLYFGLLLLIFHPIQVIAHHVFGDQARKKVVDILNYHLVYGLRIMGCRIRFNGLEKIPQGRPIIIASNHQSLYDIPAIVHGFKKCYPKFVSKVELGKNLPSISYNLKHGKSALIDRKNGAQSVKEIFKLGKLIQQNNYAACIFPEGTRSKTGRVKKFMPAGINTLLRAAPDAIIVPFVIDGHSRMMYKGMFPLKFGEKISYTVLDPIEPKGKDTEALVADIQQLIKKELNQ</sequence>
<feature type="transmembrane region" description="Helical" evidence="6">
    <location>
        <begin position="12"/>
        <end position="31"/>
    </location>
</feature>
<dbReference type="CDD" id="cd07989">
    <property type="entry name" value="LPLAT_AGPAT-like"/>
    <property type="match status" value="1"/>
</dbReference>
<organism evidence="8 9">
    <name type="scientific">Plebeiibacterium marinum</name>
    <dbReference type="NCBI Taxonomy" id="2992111"/>
    <lineage>
        <taxon>Bacteria</taxon>
        <taxon>Pseudomonadati</taxon>
        <taxon>Bacteroidota</taxon>
        <taxon>Bacteroidia</taxon>
        <taxon>Marinilabiliales</taxon>
        <taxon>Marinilabiliaceae</taxon>
        <taxon>Plebeiibacterium</taxon>
    </lineage>
</organism>